<feature type="region of interest" description="Disordered" evidence="1">
    <location>
        <begin position="1"/>
        <end position="57"/>
    </location>
</feature>
<name>A0A9W8XKU6_9PLEO</name>
<dbReference type="AlphaFoldDB" id="A0A9W8XKU6"/>
<keyword evidence="3" id="KW-1185">Reference proteome</keyword>
<dbReference type="OrthoDB" id="4475584at2759"/>
<dbReference type="EMBL" id="JAPEUX010000005">
    <property type="protein sequence ID" value="KAJ4352071.1"/>
    <property type="molecule type" value="Genomic_DNA"/>
</dbReference>
<dbReference type="Proteomes" id="UP001140513">
    <property type="component" value="Unassembled WGS sequence"/>
</dbReference>
<proteinExistence type="predicted"/>
<evidence type="ECO:0000313" key="2">
    <source>
        <dbReference type="EMBL" id="KAJ4352071.1"/>
    </source>
</evidence>
<organism evidence="2 3">
    <name type="scientific">Didymosphaeria variabile</name>
    <dbReference type="NCBI Taxonomy" id="1932322"/>
    <lineage>
        <taxon>Eukaryota</taxon>
        <taxon>Fungi</taxon>
        <taxon>Dikarya</taxon>
        <taxon>Ascomycota</taxon>
        <taxon>Pezizomycotina</taxon>
        <taxon>Dothideomycetes</taxon>
        <taxon>Pleosporomycetidae</taxon>
        <taxon>Pleosporales</taxon>
        <taxon>Massarineae</taxon>
        <taxon>Didymosphaeriaceae</taxon>
        <taxon>Didymosphaeria</taxon>
    </lineage>
</organism>
<evidence type="ECO:0000313" key="3">
    <source>
        <dbReference type="Proteomes" id="UP001140513"/>
    </source>
</evidence>
<accession>A0A9W8XKU6</accession>
<sequence length="345" mass="38793">MGFVPEYSEKGDQKRPDQAEVEEAHPEDTSNPVIESAGPQQSTSPQTDRSVKRLQDTHIQSPSAERYEFALHGLLALGNGNSGGDVNAEPEVNFATIDFAETDHATLPSQTSVAMDRIQTEPNPMIVGECQERPKLQPWPSISTISSVEMPQMTDERVLEFLKHYRYNIAPWMDICDMNQCFGCEVLQLSKISSPVRLETLALAEASLSARHQLQDVTVDMLARMQRQKVPAGEKVHKSLLITLETVKAVVTNLSGFWNLQDSVWCTRHVLEPLLFEVNQDPIGNSDPLAPAAFWLIARLRKYCIILIGEKQNPYYKLRLNTAGFYPSKYHLELSVGLSLAYWPR</sequence>
<gene>
    <name evidence="2" type="ORF">N0V89_007417</name>
</gene>
<dbReference type="GeneID" id="80910947"/>
<protein>
    <submittedName>
        <fullName evidence="2">Uncharacterized protein</fullName>
    </submittedName>
</protein>
<comment type="caution">
    <text evidence="2">The sequence shown here is derived from an EMBL/GenBank/DDBJ whole genome shotgun (WGS) entry which is preliminary data.</text>
</comment>
<reference evidence="2" key="1">
    <citation type="submission" date="2022-10" db="EMBL/GenBank/DDBJ databases">
        <title>Tapping the CABI collections for fungal endophytes: first genome assemblies for Collariella, Neodidymelliopsis, Ascochyta clinopodiicola, Didymella pomorum, Didymosphaeria variabile, Neocosmospora piperis and Neocucurbitaria cava.</title>
        <authorList>
            <person name="Hill R."/>
        </authorList>
    </citation>
    <scope>NUCLEOTIDE SEQUENCE</scope>
    <source>
        <strain evidence="2">IMI 356815</strain>
    </source>
</reference>
<feature type="compositionally biased region" description="Basic and acidic residues" evidence="1">
    <location>
        <begin position="7"/>
        <end position="28"/>
    </location>
</feature>
<evidence type="ECO:0000256" key="1">
    <source>
        <dbReference type="SAM" id="MobiDB-lite"/>
    </source>
</evidence>
<feature type="compositionally biased region" description="Polar residues" evidence="1">
    <location>
        <begin position="29"/>
        <end position="48"/>
    </location>
</feature>
<dbReference type="RefSeq" id="XP_056070427.1">
    <property type="nucleotide sequence ID" value="XM_056216180.1"/>
</dbReference>